<dbReference type="eggNOG" id="COG1373">
    <property type="taxonomic scope" value="Bacteria"/>
</dbReference>
<proteinExistence type="predicted"/>
<dbReference type="PANTHER" id="PTHR43566:SF2">
    <property type="entry name" value="DUF4143 DOMAIN-CONTAINING PROTEIN"/>
    <property type="match status" value="1"/>
</dbReference>
<dbReference type="EMBL" id="CP001681">
    <property type="protein sequence ID" value="ACU03290.1"/>
    <property type="molecule type" value="Genomic_DNA"/>
</dbReference>
<protein>
    <submittedName>
        <fullName evidence="3">AAA ATPase</fullName>
    </submittedName>
</protein>
<dbReference type="HOGENOM" id="CLU_041527_3_1_10"/>
<evidence type="ECO:0000313" key="4">
    <source>
        <dbReference type="Proteomes" id="UP000000852"/>
    </source>
</evidence>
<feature type="domain" description="DUF4143" evidence="2">
    <location>
        <begin position="181"/>
        <end position="337"/>
    </location>
</feature>
<evidence type="ECO:0000259" key="2">
    <source>
        <dbReference type="Pfam" id="PF13635"/>
    </source>
</evidence>
<dbReference type="InterPro" id="IPR041682">
    <property type="entry name" value="AAA_14"/>
</dbReference>
<sequence length="390" mass="44004">MILRRVEKQVEEALKRSASVALMGPRQVGKTTIAMNISDTTTAVYLDLEDSLDLQKIQDVSAFHEENRDHLIIMDEVQRVPEIFASLRGIIDKERRRGHKYGQFLFLGSASMDLLQQSSESLAGRIAYIELQGVDALEFKANNAENQNQLWLRGGFPESLLADSDKNSMAWRRDFIRTYLERDIPLLGPRIPAVTLERFWTMLAHVQGGMTNASQISKSLEVTSTTVSRYLDLMVDLLLVRRLQPWTQNVGKRLVKTPKVYVRDSGITHALLNLESYNDLLGHPVAGGSWEGFVIENILSVAPNNVIPYYYRTSNGAEIDLVLEFSGNEKWAIEIKRNSAPTLSKGFHIACQDINPSKRFVVYSGQDRFPMAENITAISLCGIMEELLTK</sequence>
<dbReference type="AlphaFoldDB" id="C6Y3L1"/>
<evidence type="ECO:0000259" key="1">
    <source>
        <dbReference type="Pfam" id="PF13173"/>
    </source>
</evidence>
<reference evidence="3 4" key="1">
    <citation type="journal article" date="2009" name="Stand. Genomic Sci.">
        <title>Complete genome sequence of Pedobacter heparinus type strain (HIM 762-3).</title>
        <authorList>
            <person name="Han C."/>
            <person name="Spring S."/>
            <person name="Lapidus A."/>
            <person name="Del Rio T.G."/>
            <person name="Tice H."/>
            <person name="Copeland A."/>
            <person name="Cheng J.F."/>
            <person name="Lucas S."/>
            <person name="Chen F."/>
            <person name="Nolan M."/>
            <person name="Bruce D."/>
            <person name="Goodwin L."/>
            <person name="Pitluck S."/>
            <person name="Ivanova N."/>
            <person name="Mavromatis K."/>
            <person name="Mikhailova N."/>
            <person name="Pati A."/>
            <person name="Chen A."/>
            <person name="Palaniappan K."/>
            <person name="Land M."/>
            <person name="Hauser L."/>
            <person name="Chang Y.J."/>
            <person name="Jeffries C.C."/>
            <person name="Saunders E."/>
            <person name="Chertkov O."/>
            <person name="Brettin T."/>
            <person name="Goker M."/>
            <person name="Rohde M."/>
            <person name="Bristow J."/>
            <person name="Eisen J.A."/>
            <person name="Markowitz V."/>
            <person name="Hugenholtz P."/>
            <person name="Kyrpides N.C."/>
            <person name="Klenk H.P."/>
            <person name="Detter J.C."/>
        </authorList>
    </citation>
    <scope>NUCLEOTIDE SEQUENCE [LARGE SCALE GENOMIC DNA]</scope>
    <source>
        <strain evidence="4">ATCC 13125 / DSM 2366 / CIP 104194 / JCM 7457 / NBRC 12017 / NCIMB 9290 / NRRL B-14731 / HIM 762-3</strain>
    </source>
</reference>
<feature type="domain" description="AAA" evidence="1">
    <location>
        <begin position="19"/>
        <end position="139"/>
    </location>
</feature>
<dbReference type="OrthoDB" id="9778168at2"/>
<name>C6Y3L1_PEDHD</name>
<evidence type="ECO:0000313" key="3">
    <source>
        <dbReference type="EMBL" id="ACU03290.1"/>
    </source>
</evidence>
<dbReference type="Proteomes" id="UP000000852">
    <property type="component" value="Chromosome"/>
</dbReference>
<dbReference type="KEGG" id="phe:Phep_1072"/>
<organism evidence="3 4">
    <name type="scientific">Pedobacter heparinus (strain ATCC 13125 / DSM 2366 / CIP 104194 / JCM 7457 / NBRC 12017 / NCIMB 9290 / NRRL B-14731 / HIM 762-3)</name>
    <dbReference type="NCBI Taxonomy" id="485917"/>
    <lineage>
        <taxon>Bacteria</taxon>
        <taxon>Pseudomonadati</taxon>
        <taxon>Bacteroidota</taxon>
        <taxon>Sphingobacteriia</taxon>
        <taxon>Sphingobacteriales</taxon>
        <taxon>Sphingobacteriaceae</taxon>
        <taxon>Pedobacter</taxon>
    </lineage>
</organism>
<dbReference type="SUPFAM" id="SSF52540">
    <property type="entry name" value="P-loop containing nucleoside triphosphate hydrolases"/>
    <property type="match status" value="1"/>
</dbReference>
<dbReference type="Gene3D" id="3.40.50.300">
    <property type="entry name" value="P-loop containing nucleotide triphosphate hydrolases"/>
    <property type="match status" value="1"/>
</dbReference>
<dbReference type="InterPro" id="IPR027417">
    <property type="entry name" value="P-loop_NTPase"/>
</dbReference>
<dbReference type="PANTHER" id="PTHR43566">
    <property type="entry name" value="CONSERVED PROTEIN"/>
    <property type="match status" value="1"/>
</dbReference>
<dbReference type="InterPro" id="IPR025420">
    <property type="entry name" value="DUF4143"/>
</dbReference>
<gene>
    <name evidence="3" type="ordered locus">Phep_1072</name>
</gene>
<dbReference type="Pfam" id="PF13635">
    <property type="entry name" value="DUF4143"/>
    <property type="match status" value="1"/>
</dbReference>
<dbReference type="Pfam" id="PF13173">
    <property type="entry name" value="AAA_14"/>
    <property type="match status" value="1"/>
</dbReference>
<dbReference type="STRING" id="485917.Phep_1072"/>
<keyword evidence="4" id="KW-1185">Reference proteome</keyword>
<accession>C6Y3L1</accession>
<dbReference type="RefSeq" id="WP_012781234.1">
    <property type="nucleotide sequence ID" value="NC_013061.1"/>
</dbReference>